<accession>A0A8X6QG86</accession>
<protein>
    <submittedName>
        <fullName evidence="2">Uncharacterized protein</fullName>
    </submittedName>
</protein>
<evidence type="ECO:0000313" key="3">
    <source>
        <dbReference type="Proteomes" id="UP000887013"/>
    </source>
</evidence>
<dbReference type="Proteomes" id="UP000887013">
    <property type="component" value="Unassembled WGS sequence"/>
</dbReference>
<evidence type="ECO:0000313" key="2">
    <source>
        <dbReference type="EMBL" id="GFU16973.1"/>
    </source>
</evidence>
<name>A0A8X6QG86_NEPPI</name>
<keyword evidence="1" id="KW-0175">Coiled coil</keyword>
<keyword evidence="3" id="KW-1185">Reference proteome</keyword>
<sequence>MLNRHIILLKWKLEGNSTLMEAFQDMEEDVEEETNNCLIARQEHQDMDPEVGEEMPKLCCSEVEEIFLYIPIIDEEMVQLAGRGIEEKLEEESSSF</sequence>
<reference evidence="2" key="1">
    <citation type="submission" date="2020-08" db="EMBL/GenBank/DDBJ databases">
        <title>Multicomponent nature underlies the extraordinary mechanical properties of spider dragline silk.</title>
        <authorList>
            <person name="Kono N."/>
            <person name="Nakamura H."/>
            <person name="Mori M."/>
            <person name="Yoshida Y."/>
            <person name="Ohtoshi R."/>
            <person name="Malay A.D."/>
            <person name="Moran D.A.P."/>
            <person name="Tomita M."/>
            <person name="Numata K."/>
            <person name="Arakawa K."/>
        </authorList>
    </citation>
    <scope>NUCLEOTIDE SEQUENCE</scope>
</reference>
<evidence type="ECO:0000256" key="1">
    <source>
        <dbReference type="SAM" id="Coils"/>
    </source>
</evidence>
<dbReference type="EMBL" id="BMAW01030547">
    <property type="protein sequence ID" value="GFU16973.1"/>
    <property type="molecule type" value="Genomic_DNA"/>
</dbReference>
<organism evidence="2 3">
    <name type="scientific">Nephila pilipes</name>
    <name type="common">Giant wood spider</name>
    <name type="synonym">Nephila maculata</name>
    <dbReference type="NCBI Taxonomy" id="299642"/>
    <lineage>
        <taxon>Eukaryota</taxon>
        <taxon>Metazoa</taxon>
        <taxon>Ecdysozoa</taxon>
        <taxon>Arthropoda</taxon>
        <taxon>Chelicerata</taxon>
        <taxon>Arachnida</taxon>
        <taxon>Araneae</taxon>
        <taxon>Araneomorphae</taxon>
        <taxon>Entelegynae</taxon>
        <taxon>Araneoidea</taxon>
        <taxon>Nephilidae</taxon>
        <taxon>Nephila</taxon>
    </lineage>
</organism>
<proteinExistence type="predicted"/>
<gene>
    <name evidence="2" type="ORF">NPIL_632501</name>
</gene>
<dbReference type="AlphaFoldDB" id="A0A8X6QG86"/>
<comment type="caution">
    <text evidence="2">The sequence shown here is derived from an EMBL/GenBank/DDBJ whole genome shotgun (WGS) entry which is preliminary data.</text>
</comment>
<feature type="coiled-coil region" evidence="1">
    <location>
        <begin position="16"/>
        <end position="43"/>
    </location>
</feature>